<dbReference type="Proteomes" id="UP000548978">
    <property type="component" value="Unassembled WGS sequence"/>
</dbReference>
<sequence>MRLILNTARSLALKIASYGVMHLVVAILVAYALTRDWRLALAVGMVEPFFQTIAYSIHDRVWHRIERRKRLTGFEETAEAFTARLELMDAREQTRSHGHAGHSHAMPTSFKQIAIKTLTYGLMHFVVAVAVAYAITRDIGIALAIGIVEPLVQTLFFTAHDRIWARIEARRAKKSKDLAAA</sequence>
<feature type="domain" description="DUF2061" evidence="2">
    <location>
        <begin position="115"/>
        <end position="165"/>
    </location>
</feature>
<keyword evidence="4" id="KW-1185">Reference proteome</keyword>
<evidence type="ECO:0000313" key="3">
    <source>
        <dbReference type="EMBL" id="MBB5659331.1"/>
    </source>
</evidence>
<protein>
    <submittedName>
        <fullName evidence="3">Putative membrane protein</fullName>
    </submittedName>
</protein>
<evidence type="ECO:0000256" key="1">
    <source>
        <dbReference type="SAM" id="Phobius"/>
    </source>
</evidence>
<keyword evidence="1" id="KW-0472">Membrane</keyword>
<comment type="caution">
    <text evidence="3">The sequence shown here is derived from an EMBL/GenBank/DDBJ whole genome shotgun (WGS) entry which is preliminary data.</text>
</comment>
<proteinExistence type="predicted"/>
<feature type="transmembrane region" description="Helical" evidence="1">
    <location>
        <begin position="12"/>
        <end position="33"/>
    </location>
</feature>
<gene>
    <name evidence="3" type="ORF">FHS65_000049</name>
</gene>
<accession>A0A7W9E5Z6</accession>
<organism evidence="3 4">
    <name type="scientific">Brevundimonas halotolerans</name>
    <dbReference type="NCBI Taxonomy" id="69670"/>
    <lineage>
        <taxon>Bacteria</taxon>
        <taxon>Pseudomonadati</taxon>
        <taxon>Pseudomonadota</taxon>
        <taxon>Alphaproteobacteria</taxon>
        <taxon>Caulobacterales</taxon>
        <taxon>Caulobacteraceae</taxon>
        <taxon>Brevundimonas</taxon>
    </lineage>
</organism>
<feature type="domain" description="DUF2061" evidence="2">
    <location>
        <begin position="13"/>
        <end position="63"/>
    </location>
</feature>
<dbReference type="AlphaFoldDB" id="A0A7W9E5Z6"/>
<feature type="transmembrane region" description="Helical" evidence="1">
    <location>
        <begin position="39"/>
        <end position="58"/>
    </location>
</feature>
<dbReference type="Pfam" id="PF09834">
    <property type="entry name" value="DUF2061"/>
    <property type="match status" value="2"/>
</dbReference>
<evidence type="ECO:0000259" key="2">
    <source>
        <dbReference type="Pfam" id="PF09834"/>
    </source>
</evidence>
<feature type="transmembrane region" description="Helical" evidence="1">
    <location>
        <begin position="141"/>
        <end position="164"/>
    </location>
</feature>
<dbReference type="InterPro" id="IPR018638">
    <property type="entry name" value="DUF2061_membrane"/>
</dbReference>
<evidence type="ECO:0000313" key="4">
    <source>
        <dbReference type="Proteomes" id="UP000548978"/>
    </source>
</evidence>
<feature type="transmembrane region" description="Helical" evidence="1">
    <location>
        <begin position="113"/>
        <end position="135"/>
    </location>
</feature>
<name>A0A7W9E5Z6_9CAUL</name>
<keyword evidence="1" id="KW-0812">Transmembrane</keyword>
<dbReference type="EMBL" id="JACIJB010000001">
    <property type="protein sequence ID" value="MBB5659331.1"/>
    <property type="molecule type" value="Genomic_DNA"/>
</dbReference>
<keyword evidence="1" id="KW-1133">Transmembrane helix</keyword>
<reference evidence="3 4" key="1">
    <citation type="submission" date="2020-08" db="EMBL/GenBank/DDBJ databases">
        <title>Genomic Encyclopedia of Type Strains, Phase IV (KMG-IV): sequencing the most valuable type-strain genomes for metagenomic binning, comparative biology and taxonomic classification.</title>
        <authorList>
            <person name="Goeker M."/>
        </authorList>
    </citation>
    <scope>NUCLEOTIDE SEQUENCE [LARGE SCALE GENOMIC DNA]</scope>
    <source>
        <strain evidence="3 4">DSM 24448</strain>
    </source>
</reference>